<gene>
    <name evidence="1" type="ORF">KHU32_08465</name>
</gene>
<proteinExistence type="predicted"/>
<comment type="caution">
    <text evidence="1">The sequence shown here is derived from an EMBL/GenBank/DDBJ whole genome shotgun (WGS) entry which is preliminary data.</text>
</comment>
<dbReference type="EMBL" id="JAHCDA010000001">
    <property type="protein sequence ID" value="MBS7810969.1"/>
    <property type="molecule type" value="Genomic_DNA"/>
</dbReference>
<dbReference type="Proteomes" id="UP000766336">
    <property type="component" value="Unassembled WGS sequence"/>
</dbReference>
<evidence type="ECO:0000313" key="2">
    <source>
        <dbReference type="Proteomes" id="UP000766336"/>
    </source>
</evidence>
<protein>
    <submittedName>
        <fullName evidence="1">Uncharacterized protein</fullName>
    </submittedName>
</protein>
<organism evidence="1 2">
    <name type="scientific">Roseococcus pinisoli</name>
    <dbReference type="NCBI Taxonomy" id="2835040"/>
    <lineage>
        <taxon>Bacteria</taxon>
        <taxon>Pseudomonadati</taxon>
        <taxon>Pseudomonadota</taxon>
        <taxon>Alphaproteobacteria</taxon>
        <taxon>Acetobacterales</taxon>
        <taxon>Roseomonadaceae</taxon>
        <taxon>Roseococcus</taxon>
    </lineage>
</organism>
<name>A0ABS5QBR3_9PROT</name>
<dbReference type="RefSeq" id="WP_213669549.1">
    <property type="nucleotide sequence ID" value="NZ_JAHCDA010000001.1"/>
</dbReference>
<keyword evidence="2" id="KW-1185">Reference proteome</keyword>
<evidence type="ECO:0000313" key="1">
    <source>
        <dbReference type="EMBL" id="MBS7810969.1"/>
    </source>
</evidence>
<accession>A0ABS5QBR3</accession>
<reference evidence="1 2" key="1">
    <citation type="submission" date="2021-05" db="EMBL/GenBank/DDBJ databases">
        <title>Roseococcus sp. XZZS9, whole genome shotgun sequencing project.</title>
        <authorList>
            <person name="Zhao G."/>
            <person name="Shen L."/>
        </authorList>
    </citation>
    <scope>NUCLEOTIDE SEQUENCE [LARGE SCALE GENOMIC DNA]</scope>
    <source>
        <strain evidence="1 2">XZZS9</strain>
    </source>
</reference>
<sequence length="144" mass="15347">MNARPTFLWGAAGAALAVLAIGAAWPQQGFGCGTPFLQSESPDGRHSVTVCRQPRLFAMPGQGGDAPALVVLRDAGGTIEGAVQLSMLGEIGHPLEWTPDRARLPLAAEFDLNEAGTSLPRWLANAAWRWRSWLGLLPGSSEFR</sequence>